<gene>
    <name evidence="2" type="ORF">HanXRQr2_Chr09g0369781</name>
</gene>
<dbReference type="Gramene" id="mRNA:HanXRQr2_Chr09g0369781">
    <property type="protein sequence ID" value="mRNA:HanXRQr2_Chr09g0369781"/>
    <property type="gene ID" value="HanXRQr2_Chr09g0369781"/>
</dbReference>
<evidence type="ECO:0000313" key="3">
    <source>
        <dbReference type="Proteomes" id="UP000215914"/>
    </source>
</evidence>
<dbReference type="EMBL" id="MNCJ02000324">
    <property type="protein sequence ID" value="KAF5789318.1"/>
    <property type="molecule type" value="Genomic_DNA"/>
</dbReference>
<reference evidence="2" key="2">
    <citation type="submission" date="2020-06" db="EMBL/GenBank/DDBJ databases">
        <title>Helianthus annuus Genome sequencing and assembly Release 2.</title>
        <authorList>
            <person name="Gouzy J."/>
            <person name="Langlade N."/>
            <person name="Munos S."/>
        </authorList>
    </citation>
    <scope>NUCLEOTIDE SEQUENCE</scope>
    <source>
        <tissue evidence="2">Leaves</tissue>
    </source>
</reference>
<feature type="compositionally biased region" description="Polar residues" evidence="1">
    <location>
        <begin position="12"/>
        <end position="28"/>
    </location>
</feature>
<evidence type="ECO:0000256" key="1">
    <source>
        <dbReference type="SAM" id="MobiDB-lite"/>
    </source>
</evidence>
<dbReference type="AlphaFoldDB" id="A0A9K3I2N8"/>
<proteinExistence type="predicted"/>
<evidence type="ECO:0000313" key="2">
    <source>
        <dbReference type="EMBL" id="KAF5789318.1"/>
    </source>
</evidence>
<dbReference type="Proteomes" id="UP000215914">
    <property type="component" value="Unassembled WGS sequence"/>
</dbReference>
<organism evidence="2 3">
    <name type="scientific">Helianthus annuus</name>
    <name type="common">Common sunflower</name>
    <dbReference type="NCBI Taxonomy" id="4232"/>
    <lineage>
        <taxon>Eukaryota</taxon>
        <taxon>Viridiplantae</taxon>
        <taxon>Streptophyta</taxon>
        <taxon>Embryophyta</taxon>
        <taxon>Tracheophyta</taxon>
        <taxon>Spermatophyta</taxon>
        <taxon>Magnoliopsida</taxon>
        <taxon>eudicotyledons</taxon>
        <taxon>Gunneridae</taxon>
        <taxon>Pentapetalae</taxon>
        <taxon>asterids</taxon>
        <taxon>campanulids</taxon>
        <taxon>Asterales</taxon>
        <taxon>Asteraceae</taxon>
        <taxon>Asteroideae</taxon>
        <taxon>Heliantheae alliance</taxon>
        <taxon>Heliantheae</taxon>
        <taxon>Helianthus</taxon>
    </lineage>
</organism>
<sequence length="69" mass="8176">MIARTIKRKCTMQPSPMQRKISTTTSSPQHKDACRSRLATPQHKRRLKESKQRVRTRKRSRPDPSKCWT</sequence>
<feature type="compositionally biased region" description="Basic residues" evidence="1">
    <location>
        <begin position="1"/>
        <end position="10"/>
    </location>
</feature>
<feature type="compositionally biased region" description="Basic residues" evidence="1">
    <location>
        <begin position="42"/>
        <end position="60"/>
    </location>
</feature>
<feature type="region of interest" description="Disordered" evidence="1">
    <location>
        <begin position="1"/>
        <end position="69"/>
    </location>
</feature>
<accession>A0A9K3I2N8</accession>
<comment type="caution">
    <text evidence="2">The sequence shown here is derived from an EMBL/GenBank/DDBJ whole genome shotgun (WGS) entry which is preliminary data.</text>
</comment>
<protein>
    <submittedName>
        <fullName evidence="2">Uncharacterized protein</fullName>
    </submittedName>
</protein>
<keyword evidence="3" id="KW-1185">Reference proteome</keyword>
<name>A0A9K3I2N8_HELAN</name>
<reference evidence="2" key="1">
    <citation type="journal article" date="2017" name="Nature">
        <title>The sunflower genome provides insights into oil metabolism, flowering and Asterid evolution.</title>
        <authorList>
            <person name="Badouin H."/>
            <person name="Gouzy J."/>
            <person name="Grassa C.J."/>
            <person name="Murat F."/>
            <person name="Staton S.E."/>
            <person name="Cottret L."/>
            <person name="Lelandais-Briere C."/>
            <person name="Owens G.L."/>
            <person name="Carrere S."/>
            <person name="Mayjonade B."/>
            <person name="Legrand L."/>
            <person name="Gill N."/>
            <person name="Kane N.C."/>
            <person name="Bowers J.E."/>
            <person name="Hubner S."/>
            <person name="Bellec A."/>
            <person name="Berard A."/>
            <person name="Berges H."/>
            <person name="Blanchet N."/>
            <person name="Boniface M.C."/>
            <person name="Brunel D."/>
            <person name="Catrice O."/>
            <person name="Chaidir N."/>
            <person name="Claudel C."/>
            <person name="Donnadieu C."/>
            <person name="Faraut T."/>
            <person name="Fievet G."/>
            <person name="Helmstetter N."/>
            <person name="King M."/>
            <person name="Knapp S.J."/>
            <person name="Lai Z."/>
            <person name="Le Paslier M.C."/>
            <person name="Lippi Y."/>
            <person name="Lorenzon L."/>
            <person name="Mandel J.R."/>
            <person name="Marage G."/>
            <person name="Marchand G."/>
            <person name="Marquand E."/>
            <person name="Bret-Mestries E."/>
            <person name="Morien E."/>
            <person name="Nambeesan S."/>
            <person name="Nguyen T."/>
            <person name="Pegot-Espagnet P."/>
            <person name="Pouilly N."/>
            <person name="Raftis F."/>
            <person name="Sallet E."/>
            <person name="Schiex T."/>
            <person name="Thomas J."/>
            <person name="Vandecasteele C."/>
            <person name="Vares D."/>
            <person name="Vear F."/>
            <person name="Vautrin S."/>
            <person name="Crespi M."/>
            <person name="Mangin B."/>
            <person name="Burke J.M."/>
            <person name="Salse J."/>
            <person name="Munos S."/>
            <person name="Vincourt P."/>
            <person name="Rieseberg L.H."/>
            <person name="Langlade N.B."/>
        </authorList>
    </citation>
    <scope>NUCLEOTIDE SEQUENCE</scope>
    <source>
        <tissue evidence="2">Leaves</tissue>
    </source>
</reference>